<name>A0AAV9PUL5_9PEZI</name>
<feature type="compositionally biased region" description="Pro residues" evidence="1">
    <location>
        <begin position="250"/>
        <end position="260"/>
    </location>
</feature>
<dbReference type="Proteomes" id="UP001345827">
    <property type="component" value="Unassembled WGS sequence"/>
</dbReference>
<evidence type="ECO:0000256" key="1">
    <source>
        <dbReference type="SAM" id="MobiDB-lite"/>
    </source>
</evidence>
<accession>A0AAV9PUL5</accession>
<keyword evidence="3" id="KW-1185">Reference proteome</keyword>
<gene>
    <name evidence="2" type="ORF">LTR25_009570</name>
</gene>
<dbReference type="EMBL" id="JAXLQG010000021">
    <property type="protein sequence ID" value="KAK5529791.1"/>
    <property type="molecule type" value="Genomic_DNA"/>
</dbReference>
<feature type="compositionally biased region" description="Polar residues" evidence="1">
    <location>
        <begin position="268"/>
        <end position="280"/>
    </location>
</feature>
<feature type="region of interest" description="Disordered" evidence="1">
    <location>
        <begin position="247"/>
        <end position="280"/>
    </location>
</feature>
<comment type="caution">
    <text evidence="2">The sequence shown here is derived from an EMBL/GenBank/DDBJ whole genome shotgun (WGS) entry which is preliminary data.</text>
</comment>
<proteinExistence type="predicted"/>
<reference evidence="2 3" key="1">
    <citation type="submission" date="2023-06" db="EMBL/GenBank/DDBJ databases">
        <title>Black Yeasts Isolated from many extreme environments.</title>
        <authorList>
            <person name="Coleine C."/>
            <person name="Stajich J.E."/>
            <person name="Selbmann L."/>
        </authorList>
    </citation>
    <scope>NUCLEOTIDE SEQUENCE [LARGE SCALE GENOMIC DNA]</scope>
    <source>
        <strain evidence="2 3">CCFEE 5887</strain>
    </source>
</reference>
<dbReference type="AlphaFoldDB" id="A0AAV9PUL5"/>
<organism evidence="2 3">
    <name type="scientific">Vermiconidia calcicola</name>
    <dbReference type="NCBI Taxonomy" id="1690605"/>
    <lineage>
        <taxon>Eukaryota</taxon>
        <taxon>Fungi</taxon>
        <taxon>Dikarya</taxon>
        <taxon>Ascomycota</taxon>
        <taxon>Pezizomycotina</taxon>
        <taxon>Dothideomycetes</taxon>
        <taxon>Dothideomycetidae</taxon>
        <taxon>Mycosphaerellales</taxon>
        <taxon>Extremaceae</taxon>
        <taxon>Vermiconidia</taxon>
    </lineage>
</organism>
<feature type="region of interest" description="Disordered" evidence="1">
    <location>
        <begin position="179"/>
        <end position="214"/>
    </location>
</feature>
<sequence length="455" mass="49584">MKTKDYHLHSIIMKISLCSLEICHNARQDESVLGSYLVRLRTCQTELRQLRTDNLDFSQAILEHEFEVALLSMALRCRIAVTKRARLPQYDGHIPRPGENPTEEECNEIVELAYQIIQMYIYDKSASPTFPRLLGAYTACSFLLSGEGAETAATAEIRNIHKTLHAALTVLPDSPCSNMAAIPSTKTPEPCRDSRAASMDQSNESPHSSSISENAYNDVSNMQPAVPDPVSASQNYWVVSTASEQVSNPVPVPRGCPPPSIDQRNEISHSSGSENASNVSDLLPAASHPVCTSQNYWVVSTASEHVSRPDPVPRGCLPAPMDQRNESPLSSISENASNVSNFQPAASDPVSTSQNYWVVGTASEHVSRPEPVPSGCNPAPLLPYGMQAPPSVDQPHIEYAWPINVDAVGAQLANPEAGQRWMSYVWDAVYGSGHGPQGDVNATQALGYQQWLYSC</sequence>
<protein>
    <submittedName>
        <fullName evidence="2">Uncharacterized protein</fullName>
    </submittedName>
</protein>
<evidence type="ECO:0000313" key="2">
    <source>
        <dbReference type="EMBL" id="KAK5529791.1"/>
    </source>
</evidence>
<feature type="compositionally biased region" description="Low complexity" evidence="1">
    <location>
        <begin position="202"/>
        <end position="214"/>
    </location>
</feature>
<evidence type="ECO:0000313" key="3">
    <source>
        <dbReference type="Proteomes" id="UP001345827"/>
    </source>
</evidence>